<protein>
    <submittedName>
        <fullName evidence="2">Uncharacterized protein</fullName>
    </submittedName>
</protein>
<dbReference type="STRING" id="670482.SAMN04488542_13038"/>
<organism evidence="2 3">
    <name type="scientific">Fontibacillus panacisegetis</name>
    <dbReference type="NCBI Taxonomy" id="670482"/>
    <lineage>
        <taxon>Bacteria</taxon>
        <taxon>Bacillati</taxon>
        <taxon>Bacillota</taxon>
        <taxon>Bacilli</taxon>
        <taxon>Bacillales</taxon>
        <taxon>Paenibacillaceae</taxon>
        <taxon>Fontibacillus</taxon>
    </lineage>
</organism>
<evidence type="ECO:0000256" key="1">
    <source>
        <dbReference type="SAM" id="Phobius"/>
    </source>
</evidence>
<keyword evidence="1" id="KW-0812">Transmembrane</keyword>
<accession>A0A1G7SI71</accession>
<keyword evidence="1" id="KW-1133">Transmembrane helix</keyword>
<dbReference type="AlphaFoldDB" id="A0A1G7SI71"/>
<evidence type="ECO:0000313" key="2">
    <source>
        <dbReference type="EMBL" id="SDG22594.1"/>
    </source>
</evidence>
<keyword evidence="1" id="KW-0472">Membrane</keyword>
<reference evidence="2 3" key="1">
    <citation type="submission" date="2016-10" db="EMBL/GenBank/DDBJ databases">
        <authorList>
            <person name="de Groot N.N."/>
        </authorList>
    </citation>
    <scope>NUCLEOTIDE SEQUENCE [LARGE SCALE GENOMIC DNA]</scope>
    <source>
        <strain evidence="2 3">DSM 28129</strain>
    </source>
</reference>
<feature type="transmembrane region" description="Helical" evidence="1">
    <location>
        <begin position="21"/>
        <end position="43"/>
    </location>
</feature>
<gene>
    <name evidence="2" type="ORF">SAMN04488542_13038</name>
</gene>
<keyword evidence="3" id="KW-1185">Reference proteome</keyword>
<dbReference type="EMBL" id="FNBG01000030">
    <property type="protein sequence ID" value="SDG22594.1"/>
    <property type="molecule type" value="Genomic_DNA"/>
</dbReference>
<evidence type="ECO:0000313" key="3">
    <source>
        <dbReference type="Proteomes" id="UP000198972"/>
    </source>
</evidence>
<dbReference type="Proteomes" id="UP000198972">
    <property type="component" value="Unassembled WGS sequence"/>
</dbReference>
<name>A0A1G7SI71_9BACL</name>
<dbReference type="RefSeq" id="WP_245742592.1">
    <property type="nucleotide sequence ID" value="NZ_FNBG01000030.1"/>
</dbReference>
<proteinExistence type="predicted"/>
<sequence>MKYQLRKKLRTKYKISTVSRSFFTLLLLSIVTTMLSGCLYSGGKSQGEQVSYRESVDRLQRAIDQFQAVQGILPIHTAGEEIPRYEKFRIDLDKLKKMGYIDEIPATAFENGGSAYFLLLNEEVKPTVKVMDLTTVQKVNDVQRQVSKYRIANDNKLPVLDQVEAYPGLYTVDLKLASAESFAAKSVFSGQELSYLVDNEGQVYIDYAYDIMQAIDKFGAAPAEYEDLRILLTEQSYFVPVKSLPYQWVDKAPEPML</sequence>